<proteinExistence type="predicted"/>
<protein>
    <submittedName>
        <fullName evidence="1">Uncharacterized protein</fullName>
    </submittedName>
</protein>
<comment type="caution">
    <text evidence="1">The sequence shown here is derived from an EMBL/GenBank/DDBJ whole genome shotgun (WGS) entry which is preliminary data.</text>
</comment>
<gene>
    <name evidence="1" type="ORF">HYC85_010202</name>
</gene>
<dbReference type="AlphaFoldDB" id="A0A7J7HJW1"/>
<dbReference type="Proteomes" id="UP000593564">
    <property type="component" value="Unassembled WGS sequence"/>
</dbReference>
<sequence length="184" mass="20193">MAALIPSSSSSSPSLRCRSTKTLCSINNRNGAQIPMPPVNPKDPFLSKLASVAITFPEKLMLAPNCKSGVVGLIVREHVQQSWEDISTIESPLRRPKKPTAPQSTFELRFASVLDIFDSPKLMATLAQVERSVSYNEHQPRRPPPDLPSILLHGRIVYIGMPVCASTIFPITISPLHVNKGSVW</sequence>
<accession>A0A7J7HJW1</accession>
<dbReference type="EMBL" id="JACBKZ010000004">
    <property type="protein sequence ID" value="KAF5952258.1"/>
    <property type="molecule type" value="Genomic_DNA"/>
</dbReference>
<reference evidence="2" key="1">
    <citation type="journal article" date="2020" name="Nat. Commun.">
        <title>Genome assembly of wild tea tree DASZ reveals pedigree and selection history of tea varieties.</title>
        <authorList>
            <person name="Zhang W."/>
            <person name="Zhang Y."/>
            <person name="Qiu H."/>
            <person name="Guo Y."/>
            <person name="Wan H."/>
            <person name="Zhang X."/>
            <person name="Scossa F."/>
            <person name="Alseekh S."/>
            <person name="Zhang Q."/>
            <person name="Wang P."/>
            <person name="Xu L."/>
            <person name="Schmidt M.H."/>
            <person name="Jia X."/>
            <person name="Li D."/>
            <person name="Zhu A."/>
            <person name="Guo F."/>
            <person name="Chen W."/>
            <person name="Ni D."/>
            <person name="Usadel B."/>
            <person name="Fernie A.R."/>
            <person name="Wen W."/>
        </authorList>
    </citation>
    <scope>NUCLEOTIDE SEQUENCE [LARGE SCALE GENOMIC DNA]</scope>
    <source>
        <strain evidence="2">cv. G240</strain>
    </source>
</reference>
<evidence type="ECO:0000313" key="2">
    <source>
        <dbReference type="Proteomes" id="UP000593564"/>
    </source>
</evidence>
<organism evidence="1 2">
    <name type="scientific">Camellia sinensis</name>
    <name type="common">Tea plant</name>
    <name type="synonym">Thea sinensis</name>
    <dbReference type="NCBI Taxonomy" id="4442"/>
    <lineage>
        <taxon>Eukaryota</taxon>
        <taxon>Viridiplantae</taxon>
        <taxon>Streptophyta</taxon>
        <taxon>Embryophyta</taxon>
        <taxon>Tracheophyta</taxon>
        <taxon>Spermatophyta</taxon>
        <taxon>Magnoliopsida</taxon>
        <taxon>eudicotyledons</taxon>
        <taxon>Gunneridae</taxon>
        <taxon>Pentapetalae</taxon>
        <taxon>asterids</taxon>
        <taxon>Ericales</taxon>
        <taxon>Theaceae</taxon>
        <taxon>Camellia</taxon>
    </lineage>
</organism>
<keyword evidence="2" id="KW-1185">Reference proteome</keyword>
<name>A0A7J7HJW1_CAMSI</name>
<reference evidence="1 2" key="2">
    <citation type="submission" date="2020-07" db="EMBL/GenBank/DDBJ databases">
        <title>Genome assembly of wild tea tree DASZ reveals pedigree and selection history of tea varieties.</title>
        <authorList>
            <person name="Zhang W."/>
        </authorList>
    </citation>
    <scope>NUCLEOTIDE SEQUENCE [LARGE SCALE GENOMIC DNA]</scope>
    <source>
        <strain evidence="2">cv. G240</strain>
        <tissue evidence="1">Leaf</tissue>
    </source>
</reference>
<evidence type="ECO:0000313" key="1">
    <source>
        <dbReference type="EMBL" id="KAF5952258.1"/>
    </source>
</evidence>